<dbReference type="CDD" id="cd02248">
    <property type="entry name" value="Peptidase_C1A"/>
    <property type="match status" value="1"/>
</dbReference>
<dbReference type="InterPro" id="IPR039417">
    <property type="entry name" value="Peptidase_C1A_papain-like"/>
</dbReference>
<evidence type="ECO:0000313" key="10">
    <source>
        <dbReference type="Proteomes" id="UP001190700"/>
    </source>
</evidence>
<keyword evidence="4" id="KW-0788">Thiol protease</keyword>
<comment type="caution">
    <text evidence="9">The sequence shown here is derived from an EMBL/GenBank/DDBJ whole genome shotgun (WGS) entry which is preliminary data.</text>
</comment>
<sequence length="356" mass="38289">MSKFQIAVLCLCLVSAEAGFLSKLSLLGNAFKEASLGNVVKKVTTAQTHDEFSAFKAKYAKEYASAEEHLRRQLIFTANLEIIAELNSEQAPHATFAVTKYADLTQAEFKEVMRCRKANSSEVMPAAEAYYPDLEAAPASVDWVAKGAVTPVKDQGQCGSCWAFGTTGVVEGAWFLAGNPLVSLSEEELVQCEKGDDGCDGGLQATALKWILKEGGLVSEKDYPYTSGSGTTGSCNKKKEKKAVAASIKSWKNVMPHTAAALKSAVAKQPVTIAVNAGTSVFQFYDSGIMKGNKRTCDPTDLDHAVLNVGYGTSNGMDFWKVKNSWNTDWGEDGYFRIERGSNTCGCESDAQIATA</sequence>
<evidence type="ECO:0000256" key="1">
    <source>
        <dbReference type="ARBA" id="ARBA00008455"/>
    </source>
</evidence>
<feature type="chain" id="PRO_5042062814" evidence="6">
    <location>
        <begin position="19"/>
        <end position="356"/>
    </location>
</feature>
<dbReference type="PANTHER" id="PTHR12411">
    <property type="entry name" value="CYSTEINE PROTEASE FAMILY C1-RELATED"/>
    <property type="match status" value="1"/>
</dbReference>
<evidence type="ECO:0000259" key="8">
    <source>
        <dbReference type="SMART" id="SM00848"/>
    </source>
</evidence>
<keyword evidence="3" id="KW-0378">Hydrolase</keyword>
<name>A0AAE0FXH4_9CHLO</name>
<dbReference type="InterPro" id="IPR000668">
    <property type="entry name" value="Peptidase_C1A_C"/>
</dbReference>
<feature type="signal peptide" evidence="6">
    <location>
        <begin position="1"/>
        <end position="18"/>
    </location>
</feature>
<dbReference type="PRINTS" id="PR00705">
    <property type="entry name" value="PAPAIN"/>
</dbReference>
<proteinExistence type="inferred from homology"/>
<dbReference type="Pfam" id="PF08246">
    <property type="entry name" value="Inhibitor_I29"/>
    <property type="match status" value="1"/>
</dbReference>
<dbReference type="InterPro" id="IPR013128">
    <property type="entry name" value="Peptidase_C1A"/>
</dbReference>
<dbReference type="Proteomes" id="UP001190700">
    <property type="component" value="Unassembled WGS sequence"/>
</dbReference>
<keyword evidence="6" id="KW-0732">Signal</keyword>
<evidence type="ECO:0000256" key="2">
    <source>
        <dbReference type="ARBA" id="ARBA00022670"/>
    </source>
</evidence>
<reference evidence="9 10" key="1">
    <citation type="journal article" date="2015" name="Genome Biol. Evol.">
        <title>Comparative Genomics of a Bacterivorous Green Alga Reveals Evolutionary Causalities and Consequences of Phago-Mixotrophic Mode of Nutrition.</title>
        <authorList>
            <person name="Burns J.A."/>
            <person name="Paasch A."/>
            <person name="Narechania A."/>
            <person name="Kim E."/>
        </authorList>
    </citation>
    <scope>NUCLEOTIDE SEQUENCE [LARGE SCALE GENOMIC DNA]</scope>
    <source>
        <strain evidence="9 10">PLY_AMNH</strain>
    </source>
</reference>
<dbReference type="Pfam" id="PF00112">
    <property type="entry name" value="Peptidase_C1"/>
    <property type="match status" value="1"/>
</dbReference>
<comment type="similarity">
    <text evidence="1">Belongs to the peptidase C1 family.</text>
</comment>
<dbReference type="GO" id="GO:0008234">
    <property type="term" value="F:cysteine-type peptidase activity"/>
    <property type="evidence" value="ECO:0007669"/>
    <property type="project" value="UniProtKB-KW"/>
</dbReference>
<dbReference type="SUPFAM" id="SSF54001">
    <property type="entry name" value="Cysteine proteinases"/>
    <property type="match status" value="1"/>
</dbReference>
<dbReference type="InterPro" id="IPR013201">
    <property type="entry name" value="Prot_inhib_I29"/>
</dbReference>
<dbReference type="PROSITE" id="PS00139">
    <property type="entry name" value="THIOL_PROTEASE_CYS"/>
    <property type="match status" value="1"/>
</dbReference>
<keyword evidence="10" id="KW-1185">Reference proteome</keyword>
<feature type="domain" description="Cathepsin propeptide inhibitor" evidence="8">
    <location>
        <begin position="52"/>
        <end position="109"/>
    </location>
</feature>
<gene>
    <name evidence="9" type="ORF">CYMTET_23601</name>
</gene>
<evidence type="ECO:0000256" key="6">
    <source>
        <dbReference type="SAM" id="SignalP"/>
    </source>
</evidence>
<evidence type="ECO:0000256" key="4">
    <source>
        <dbReference type="ARBA" id="ARBA00022807"/>
    </source>
</evidence>
<feature type="domain" description="Peptidase C1A papain C-terminal" evidence="7">
    <location>
        <begin position="137"/>
        <end position="355"/>
    </location>
</feature>
<evidence type="ECO:0000259" key="7">
    <source>
        <dbReference type="SMART" id="SM00645"/>
    </source>
</evidence>
<evidence type="ECO:0000256" key="5">
    <source>
        <dbReference type="ARBA" id="ARBA00023157"/>
    </source>
</evidence>
<dbReference type="SMART" id="SM00848">
    <property type="entry name" value="Inhibitor_I29"/>
    <property type="match status" value="1"/>
</dbReference>
<accession>A0AAE0FXH4</accession>
<dbReference type="AlphaFoldDB" id="A0AAE0FXH4"/>
<dbReference type="InterPro" id="IPR000169">
    <property type="entry name" value="Pept_cys_AS"/>
</dbReference>
<evidence type="ECO:0000256" key="3">
    <source>
        <dbReference type="ARBA" id="ARBA00022801"/>
    </source>
</evidence>
<dbReference type="EMBL" id="LGRX02012157">
    <property type="protein sequence ID" value="KAK3267866.1"/>
    <property type="molecule type" value="Genomic_DNA"/>
</dbReference>
<dbReference type="InterPro" id="IPR038765">
    <property type="entry name" value="Papain-like_cys_pep_sf"/>
</dbReference>
<dbReference type="Gene3D" id="3.90.70.10">
    <property type="entry name" value="Cysteine proteinases"/>
    <property type="match status" value="1"/>
</dbReference>
<organism evidence="9 10">
    <name type="scientific">Cymbomonas tetramitiformis</name>
    <dbReference type="NCBI Taxonomy" id="36881"/>
    <lineage>
        <taxon>Eukaryota</taxon>
        <taxon>Viridiplantae</taxon>
        <taxon>Chlorophyta</taxon>
        <taxon>Pyramimonadophyceae</taxon>
        <taxon>Pyramimonadales</taxon>
        <taxon>Pyramimonadaceae</taxon>
        <taxon>Cymbomonas</taxon>
    </lineage>
</organism>
<dbReference type="FunFam" id="3.90.70.10:FF:000138">
    <property type="entry name" value="Cruzipain"/>
    <property type="match status" value="1"/>
</dbReference>
<dbReference type="GO" id="GO:0006508">
    <property type="term" value="P:proteolysis"/>
    <property type="evidence" value="ECO:0007669"/>
    <property type="project" value="UniProtKB-KW"/>
</dbReference>
<keyword evidence="5" id="KW-1015">Disulfide bond</keyword>
<protein>
    <submittedName>
        <fullName evidence="9">Uncharacterized protein</fullName>
    </submittedName>
</protein>
<keyword evidence="2" id="KW-0645">Protease</keyword>
<evidence type="ECO:0000313" key="9">
    <source>
        <dbReference type="EMBL" id="KAK3267866.1"/>
    </source>
</evidence>
<dbReference type="SMART" id="SM00645">
    <property type="entry name" value="Pept_C1"/>
    <property type="match status" value="1"/>
</dbReference>